<dbReference type="NCBIfam" id="NF009560">
    <property type="entry name" value="PRK13017.1"/>
    <property type="match status" value="1"/>
</dbReference>
<accession>A0A136IVW2</accession>
<keyword evidence="3" id="KW-0408">Iron</keyword>
<sequence>MACNTAACADGCAPTAGTPCTTTANGRNGHATPDIEDYKAEISRLNSRVRELQSLLGPAPNLATAAASATPSTSSSVVGDDTRPASAHSSAPTTPPRRLRSSYWFDRKEDPALTALYTERFLNYGLTTRELKPSGGPKIGIAQSGSDLAPCNRHGIELAQRIRAGIIAAGGVPFEFPMHPIQETARRPTAALDRNLAALSLTEVLHGYPLDGVVMITGCDKTTPACLMAAATVNLPAICFNVGPMLNGWSGGKRIGSGTVIWEARERYSTGEIDSDQVLEMIASGTPSPGHCNTMGTALTMNIIAETLGMALPGSAVVPAVYRERSQLAFDTGLQIVDMVRRNVLPLDIMKREAFENAIVATTLVGGSSNAVVHLKAIAEHANVPLSMEDWFKFGYALPLLVNMQPAGEMLSEDFHRAGGLLAVLAEAMEAGRLPHPDAMTVNGKTLRQNAEGKLTWDRRTIKSFWKPMKQNAGFLPLTGTLFDTAIMKTSVISPEFRKEFLDDPSSPNAFEGPVAVFDGPEDYHERLETAPITPRTIMVMRGVGPLGYPGSAEVVNMHPPSALLKQGIKSLPCIGDGRQSGTSGSPSILHVTPEAATEGSKLALLQDGDMLRIDLNTRRVDLLVSDKELAARRKNLTRKRGRCIPQSQTGWQDIHRREVSDLSEGMVFKRAKSFHNIAQMDPIPRDNH</sequence>
<feature type="compositionally biased region" description="Low complexity" evidence="6">
    <location>
        <begin position="66"/>
        <end position="76"/>
    </location>
</feature>
<dbReference type="InterPro" id="IPR042096">
    <property type="entry name" value="Dihydro-acid_dehy_C"/>
</dbReference>
<dbReference type="Pfam" id="PF24877">
    <property type="entry name" value="ILV_EDD_C"/>
    <property type="match status" value="1"/>
</dbReference>
<reference evidence="10" key="1">
    <citation type="submission" date="2016-02" db="EMBL/GenBank/DDBJ databases">
        <title>Draft genome sequence of Microdochium bolleyi, a fungal endophyte of beachgrass.</title>
        <authorList>
            <consortium name="DOE Joint Genome Institute"/>
            <person name="David A.S."/>
            <person name="May G."/>
            <person name="Haridas S."/>
            <person name="Lim J."/>
            <person name="Wang M."/>
            <person name="Labutti K."/>
            <person name="Lipzen A."/>
            <person name="Barry K."/>
            <person name="Grigoriev I.V."/>
        </authorList>
    </citation>
    <scope>NUCLEOTIDE SEQUENCE [LARGE SCALE GENOMIC DNA]</scope>
    <source>
        <strain evidence="10">J235TASD1</strain>
    </source>
</reference>
<dbReference type="OrthoDB" id="3851628at2759"/>
<feature type="domain" description="Dihydroxy-acid/6-phosphogluconate dehydratase N-terminal" evidence="7">
    <location>
        <begin position="137"/>
        <end position="450"/>
    </location>
</feature>
<dbReference type="NCBIfam" id="NF004784">
    <property type="entry name" value="PRK06131.1"/>
    <property type="match status" value="1"/>
</dbReference>
<dbReference type="GO" id="GO:0016836">
    <property type="term" value="F:hydro-lyase activity"/>
    <property type="evidence" value="ECO:0007669"/>
    <property type="project" value="UniProtKB-ARBA"/>
</dbReference>
<dbReference type="InParanoid" id="A0A136IVW2"/>
<name>A0A136IVW2_9PEZI</name>
<dbReference type="Gene3D" id="3.50.30.80">
    <property type="entry name" value="IlvD/EDD C-terminal domain-like"/>
    <property type="match status" value="1"/>
</dbReference>
<evidence type="ECO:0000259" key="8">
    <source>
        <dbReference type="Pfam" id="PF24877"/>
    </source>
</evidence>
<dbReference type="InterPro" id="IPR056740">
    <property type="entry name" value="ILV_EDD_C"/>
</dbReference>
<protein>
    <submittedName>
        <fullName evidence="9">Dihydroxy-acid dehydratase</fullName>
    </submittedName>
</protein>
<feature type="domain" description="Dihydroxy-acid/6-phosphogluconate dehydratase C-terminal" evidence="8">
    <location>
        <begin position="462"/>
        <end position="666"/>
    </location>
</feature>
<evidence type="ECO:0000256" key="2">
    <source>
        <dbReference type="ARBA" id="ARBA00022723"/>
    </source>
</evidence>
<dbReference type="InterPro" id="IPR020558">
    <property type="entry name" value="DiOHA_6PGluconate_deHydtase_CS"/>
</dbReference>
<evidence type="ECO:0000259" key="7">
    <source>
        <dbReference type="Pfam" id="PF00920"/>
    </source>
</evidence>
<dbReference type="EMBL" id="KQ964256">
    <property type="protein sequence ID" value="KXJ89041.1"/>
    <property type="molecule type" value="Genomic_DNA"/>
</dbReference>
<dbReference type="InterPro" id="IPR037237">
    <property type="entry name" value="IlvD/EDD_N"/>
</dbReference>
<dbReference type="STRING" id="196109.A0A136IVW2"/>
<feature type="region of interest" description="Disordered" evidence="6">
    <location>
        <begin position="66"/>
        <end position="99"/>
    </location>
</feature>
<dbReference type="PROSITE" id="PS00886">
    <property type="entry name" value="ILVD_EDD_1"/>
    <property type="match status" value="1"/>
</dbReference>
<evidence type="ECO:0000256" key="6">
    <source>
        <dbReference type="SAM" id="MobiDB-lite"/>
    </source>
</evidence>
<keyword evidence="2" id="KW-0479">Metal-binding</keyword>
<dbReference type="PANTHER" id="PTHR43183">
    <property type="entry name" value="HYPOTHETICAL DIHYDROXYACID DEHYDRATASE (EUROFUNG)-RELATED"/>
    <property type="match status" value="1"/>
</dbReference>
<comment type="similarity">
    <text evidence="1">Belongs to the IlvD/Edd family.</text>
</comment>
<dbReference type="Pfam" id="PF00920">
    <property type="entry name" value="ILVD_EDD_N"/>
    <property type="match status" value="1"/>
</dbReference>
<evidence type="ECO:0000313" key="9">
    <source>
        <dbReference type="EMBL" id="KXJ89041.1"/>
    </source>
</evidence>
<keyword evidence="5" id="KW-0456">Lyase</keyword>
<gene>
    <name evidence="9" type="ORF">Micbo1qcDRAFT_165816</name>
</gene>
<organism evidence="9 10">
    <name type="scientific">Microdochium bolleyi</name>
    <dbReference type="NCBI Taxonomy" id="196109"/>
    <lineage>
        <taxon>Eukaryota</taxon>
        <taxon>Fungi</taxon>
        <taxon>Dikarya</taxon>
        <taxon>Ascomycota</taxon>
        <taxon>Pezizomycotina</taxon>
        <taxon>Sordariomycetes</taxon>
        <taxon>Xylariomycetidae</taxon>
        <taxon>Xylariales</taxon>
        <taxon>Microdochiaceae</taxon>
        <taxon>Microdochium</taxon>
    </lineage>
</organism>
<evidence type="ECO:0000256" key="1">
    <source>
        <dbReference type="ARBA" id="ARBA00006486"/>
    </source>
</evidence>
<dbReference type="SUPFAM" id="SSF143975">
    <property type="entry name" value="IlvD/EDD N-terminal domain-like"/>
    <property type="match status" value="1"/>
</dbReference>
<dbReference type="Proteomes" id="UP000070501">
    <property type="component" value="Unassembled WGS sequence"/>
</dbReference>
<dbReference type="AlphaFoldDB" id="A0A136IVW2"/>
<dbReference type="GO" id="GO:0051536">
    <property type="term" value="F:iron-sulfur cluster binding"/>
    <property type="evidence" value="ECO:0007669"/>
    <property type="project" value="UniProtKB-KW"/>
</dbReference>
<evidence type="ECO:0000256" key="3">
    <source>
        <dbReference type="ARBA" id="ARBA00023004"/>
    </source>
</evidence>
<dbReference type="InterPro" id="IPR000581">
    <property type="entry name" value="ILV_EDD_N"/>
</dbReference>
<keyword evidence="10" id="KW-1185">Reference proteome</keyword>
<dbReference type="GO" id="GO:0046872">
    <property type="term" value="F:metal ion binding"/>
    <property type="evidence" value="ECO:0007669"/>
    <property type="project" value="UniProtKB-KW"/>
</dbReference>
<evidence type="ECO:0000313" key="10">
    <source>
        <dbReference type="Proteomes" id="UP000070501"/>
    </source>
</evidence>
<keyword evidence="4" id="KW-0411">Iron-sulfur</keyword>
<dbReference type="InterPro" id="IPR052352">
    <property type="entry name" value="Sugar_Degrad_Dehydratases"/>
</dbReference>
<dbReference type="SUPFAM" id="SSF52016">
    <property type="entry name" value="LeuD/IlvD-like"/>
    <property type="match status" value="1"/>
</dbReference>
<evidence type="ECO:0000256" key="5">
    <source>
        <dbReference type="ARBA" id="ARBA00023239"/>
    </source>
</evidence>
<evidence type="ECO:0000256" key="4">
    <source>
        <dbReference type="ARBA" id="ARBA00023014"/>
    </source>
</evidence>
<dbReference type="PANTHER" id="PTHR43183:SF1">
    <property type="entry name" value="HYPOTHETICAL DIHYDROXY-ACID DEHYDRATASE (EUROFUNG)-RELATED"/>
    <property type="match status" value="1"/>
</dbReference>
<proteinExistence type="inferred from homology"/>